<reference evidence="2 3" key="1">
    <citation type="submission" date="2019-03" db="EMBL/GenBank/DDBJ databases">
        <title>Genomic Encyclopedia of Archaeal and Bacterial Type Strains, Phase II (KMG-II): from individual species to whole genera.</title>
        <authorList>
            <person name="Goeker M."/>
        </authorList>
    </citation>
    <scope>NUCLEOTIDE SEQUENCE [LARGE SCALE GENOMIC DNA]</scope>
    <source>
        <strain evidence="2 3">ATCC 700618</strain>
    </source>
</reference>
<protein>
    <recommendedName>
        <fullName evidence="4">Lipoprotein</fullName>
    </recommendedName>
</protein>
<sequence length="261" mass="31682">MKFRKFFKNFTVCASITSSFLLSSCCCAYFDDPLPHEKAYFNEDYTIVNYGSQYKYEKKRENVKVIYENIYDLSYTDIEHETKYGTLYQSQDIVISSYDELIKFIQKQILVYNTQQNFSSESKNKNILDYSAEKNTDILYQKINWNYIFTNQNNIRLLNFLIWRYDKNFFQENNLILTTFSFDKKFKINKYKNDFYRNFNEQSHYNLNSNHIDVSLYVDNVFRNLYEYYHIYHDLQLKDVINGFSSLTEVKKGIVIRKYDI</sequence>
<organism evidence="2 3">
    <name type="scientific">Mycoplasma testudineum</name>
    <dbReference type="NCBI Taxonomy" id="244584"/>
    <lineage>
        <taxon>Bacteria</taxon>
        <taxon>Bacillati</taxon>
        <taxon>Mycoplasmatota</taxon>
        <taxon>Mollicutes</taxon>
        <taxon>Mycoplasmataceae</taxon>
        <taxon>Mycoplasma</taxon>
    </lineage>
</organism>
<dbReference type="EMBL" id="SNWN01000010">
    <property type="protein sequence ID" value="TDO20558.1"/>
    <property type="molecule type" value="Genomic_DNA"/>
</dbReference>
<evidence type="ECO:0000256" key="1">
    <source>
        <dbReference type="SAM" id="SignalP"/>
    </source>
</evidence>
<dbReference type="AlphaFoldDB" id="A0A4R6IFT4"/>
<gene>
    <name evidence="2" type="ORF">EI74_0394</name>
</gene>
<accession>A0A4R6IFT4</accession>
<name>A0A4R6IFT4_9MOLU</name>
<proteinExistence type="predicted"/>
<feature type="signal peptide" evidence="1">
    <location>
        <begin position="1"/>
        <end position="28"/>
    </location>
</feature>
<dbReference type="RefSeq" id="WP_094254559.1">
    <property type="nucleotide sequence ID" value="NZ_NNCE01000002.1"/>
</dbReference>
<dbReference type="PROSITE" id="PS51257">
    <property type="entry name" value="PROKAR_LIPOPROTEIN"/>
    <property type="match status" value="1"/>
</dbReference>
<keyword evidence="3" id="KW-1185">Reference proteome</keyword>
<comment type="caution">
    <text evidence="2">The sequence shown here is derived from an EMBL/GenBank/DDBJ whole genome shotgun (WGS) entry which is preliminary data.</text>
</comment>
<feature type="chain" id="PRO_5020872445" description="Lipoprotein" evidence="1">
    <location>
        <begin position="29"/>
        <end position="261"/>
    </location>
</feature>
<evidence type="ECO:0000313" key="2">
    <source>
        <dbReference type="EMBL" id="TDO20558.1"/>
    </source>
</evidence>
<keyword evidence="1" id="KW-0732">Signal</keyword>
<evidence type="ECO:0000313" key="3">
    <source>
        <dbReference type="Proteomes" id="UP000295518"/>
    </source>
</evidence>
<dbReference type="Proteomes" id="UP000295518">
    <property type="component" value="Unassembled WGS sequence"/>
</dbReference>
<evidence type="ECO:0008006" key="4">
    <source>
        <dbReference type="Google" id="ProtNLM"/>
    </source>
</evidence>